<feature type="transmembrane region" description="Helical" evidence="1">
    <location>
        <begin position="43"/>
        <end position="70"/>
    </location>
</feature>
<dbReference type="Proteomes" id="UP001162131">
    <property type="component" value="Unassembled WGS sequence"/>
</dbReference>
<sequence>MGNALIILDVTWGLFFVAATVIYLILAIYIYKKRNIGELFARSPGILIFSIASNYIDTVSSITLGIYEFLGESDYEINSIPAYIIYNISHQALFASNILRIYRLNLLEKIRTGAIVTHTKYLNRKARLTSWWNIKMSTLYIIPVSSIFIVLKVLELSYSMQNTLTHSLKSEIELAYYIFWFFTAITEQVLCFIFIYKIRNVQTSFYIKLELCLFSLIWSIGIISPLCDTYPFHLYTVPIRNLIMILVTISSLLHQTIINRVVPLPELMDSRLIIENESVHRHFRRYINRIKCEKWVIYLDILVKISIFKLKPTIQEAKIISRMLITNQMLFSENLSKDIMDGLSDTTEVEESIFDEIQIFIIDQFDTYIYPKFKNSSCYSSLAREADELLEIL</sequence>
<keyword evidence="1" id="KW-0812">Transmembrane</keyword>
<dbReference type="InterPro" id="IPR036305">
    <property type="entry name" value="RGS_sf"/>
</dbReference>
<evidence type="ECO:0008006" key="4">
    <source>
        <dbReference type="Google" id="ProtNLM"/>
    </source>
</evidence>
<evidence type="ECO:0000313" key="2">
    <source>
        <dbReference type="EMBL" id="CAG9311809.1"/>
    </source>
</evidence>
<feature type="transmembrane region" description="Helical" evidence="1">
    <location>
        <begin position="174"/>
        <end position="196"/>
    </location>
</feature>
<dbReference type="AlphaFoldDB" id="A0AAU9I9T2"/>
<feature type="transmembrane region" description="Helical" evidence="1">
    <location>
        <begin position="12"/>
        <end position="31"/>
    </location>
</feature>
<gene>
    <name evidence="2" type="ORF">BSTOLATCC_MIC5069</name>
</gene>
<feature type="transmembrane region" description="Helical" evidence="1">
    <location>
        <begin position="232"/>
        <end position="253"/>
    </location>
</feature>
<accession>A0AAU9I9T2</accession>
<dbReference type="SUPFAM" id="SSF48097">
    <property type="entry name" value="Regulator of G-protein signaling, RGS"/>
    <property type="match status" value="1"/>
</dbReference>
<keyword evidence="1" id="KW-0472">Membrane</keyword>
<keyword evidence="3" id="KW-1185">Reference proteome</keyword>
<name>A0AAU9I9T2_9CILI</name>
<evidence type="ECO:0000256" key="1">
    <source>
        <dbReference type="SAM" id="Phobius"/>
    </source>
</evidence>
<organism evidence="2 3">
    <name type="scientific">Blepharisma stoltei</name>
    <dbReference type="NCBI Taxonomy" id="1481888"/>
    <lineage>
        <taxon>Eukaryota</taxon>
        <taxon>Sar</taxon>
        <taxon>Alveolata</taxon>
        <taxon>Ciliophora</taxon>
        <taxon>Postciliodesmatophora</taxon>
        <taxon>Heterotrichea</taxon>
        <taxon>Heterotrichida</taxon>
        <taxon>Blepharismidae</taxon>
        <taxon>Blepharisma</taxon>
    </lineage>
</organism>
<keyword evidence="1" id="KW-1133">Transmembrane helix</keyword>
<dbReference type="Gene3D" id="1.10.167.10">
    <property type="entry name" value="Regulator of G-protein Signalling 4, domain 2"/>
    <property type="match status" value="1"/>
</dbReference>
<protein>
    <recommendedName>
        <fullName evidence="4">RGS domain-containing protein</fullName>
    </recommendedName>
</protein>
<feature type="transmembrane region" description="Helical" evidence="1">
    <location>
        <begin position="134"/>
        <end position="154"/>
    </location>
</feature>
<proteinExistence type="predicted"/>
<dbReference type="InterPro" id="IPR044926">
    <property type="entry name" value="RGS_subdomain_2"/>
</dbReference>
<feature type="transmembrane region" description="Helical" evidence="1">
    <location>
        <begin position="82"/>
        <end position="102"/>
    </location>
</feature>
<comment type="caution">
    <text evidence="2">The sequence shown here is derived from an EMBL/GenBank/DDBJ whole genome shotgun (WGS) entry which is preliminary data.</text>
</comment>
<feature type="transmembrane region" description="Helical" evidence="1">
    <location>
        <begin position="205"/>
        <end position="226"/>
    </location>
</feature>
<dbReference type="EMBL" id="CAJZBQ010000005">
    <property type="protein sequence ID" value="CAG9311809.1"/>
    <property type="molecule type" value="Genomic_DNA"/>
</dbReference>
<reference evidence="2" key="1">
    <citation type="submission" date="2021-09" db="EMBL/GenBank/DDBJ databases">
        <authorList>
            <consortium name="AG Swart"/>
            <person name="Singh M."/>
            <person name="Singh A."/>
            <person name="Seah K."/>
            <person name="Emmerich C."/>
        </authorList>
    </citation>
    <scope>NUCLEOTIDE SEQUENCE</scope>
    <source>
        <strain evidence="2">ATCC30299</strain>
    </source>
</reference>
<evidence type="ECO:0000313" key="3">
    <source>
        <dbReference type="Proteomes" id="UP001162131"/>
    </source>
</evidence>